<dbReference type="Pfam" id="PF07969">
    <property type="entry name" value="Amidohydro_3"/>
    <property type="match status" value="1"/>
</dbReference>
<dbReference type="NCBIfam" id="NF004636">
    <property type="entry name" value="PRK05985.1"/>
    <property type="match status" value="1"/>
</dbReference>
<dbReference type="SUPFAM" id="SSF51556">
    <property type="entry name" value="Metallo-dependent hydrolases"/>
    <property type="match status" value="1"/>
</dbReference>
<dbReference type="InterPro" id="IPR032466">
    <property type="entry name" value="Metal_Hydrolase"/>
</dbReference>
<dbReference type="InterPro" id="IPR052349">
    <property type="entry name" value="Metallo-hydrolase_Enzymes"/>
</dbReference>
<dbReference type="Gene3D" id="3.20.20.140">
    <property type="entry name" value="Metal-dependent hydrolases"/>
    <property type="match status" value="1"/>
</dbReference>
<evidence type="ECO:0000313" key="2">
    <source>
        <dbReference type="EMBL" id="SFF08380.1"/>
    </source>
</evidence>
<dbReference type="GO" id="GO:0016814">
    <property type="term" value="F:hydrolase activity, acting on carbon-nitrogen (but not peptide) bonds, in cyclic amidines"/>
    <property type="evidence" value="ECO:0007669"/>
    <property type="project" value="TreeGrafter"/>
</dbReference>
<dbReference type="RefSeq" id="WP_093925213.1">
    <property type="nucleotide sequence ID" value="NZ_FOMW01000017.1"/>
</dbReference>
<dbReference type="AlphaFoldDB" id="A0A1I2FUP1"/>
<dbReference type="CDD" id="cd01293">
    <property type="entry name" value="Bact_CD"/>
    <property type="match status" value="1"/>
</dbReference>
<keyword evidence="3" id="KW-1185">Reference proteome</keyword>
<dbReference type="Gene3D" id="2.30.40.10">
    <property type="entry name" value="Urease, subunit C, domain 1"/>
    <property type="match status" value="1"/>
</dbReference>
<proteinExistence type="predicted"/>
<dbReference type="PANTHER" id="PTHR32027:SF9">
    <property type="entry name" value="BLL3847 PROTEIN"/>
    <property type="match status" value="1"/>
</dbReference>
<dbReference type="STRING" id="74348.SAMN04488523_11746"/>
<dbReference type="EMBL" id="FOMW01000017">
    <property type="protein sequence ID" value="SFF08380.1"/>
    <property type="molecule type" value="Genomic_DNA"/>
</dbReference>
<protein>
    <submittedName>
        <fullName evidence="2">Cytosine/adenosine deaminase</fullName>
    </submittedName>
</protein>
<dbReference type="Proteomes" id="UP000198977">
    <property type="component" value="Unassembled WGS sequence"/>
</dbReference>
<feature type="domain" description="Amidohydrolase 3" evidence="1">
    <location>
        <begin position="40"/>
        <end position="385"/>
    </location>
</feature>
<gene>
    <name evidence="2" type="ORF">SAMN04488523_11746</name>
</gene>
<evidence type="ECO:0000259" key="1">
    <source>
        <dbReference type="Pfam" id="PF07969"/>
    </source>
</evidence>
<dbReference type="SUPFAM" id="SSF51338">
    <property type="entry name" value="Composite domain of metallo-dependent hydrolases"/>
    <property type="match status" value="1"/>
</dbReference>
<dbReference type="InterPro" id="IPR013108">
    <property type="entry name" value="Amidohydro_3"/>
</dbReference>
<organism evidence="2 3">
    <name type="scientific">Sulfitobacter brevis</name>
    <dbReference type="NCBI Taxonomy" id="74348"/>
    <lineage>
        <taxon>Bacteria</taxon>
        <taxon>Pseudomonadati</taxon>
        <taxon>Pseudomonadota</taxon>
        <taxon>Alphaproteobacteria</taxon>
        <taxon>Rhodobacterales</taxon>
        <taxon>Roseobacteraceae</taxon>
        <taxon>Sulfitobacter</taxon>
    </lineage>
</organism>
<sequence>MTDLLIRNLRPMGAAQTDMLIRKGRIVEIAAGIEAPDMHVEDAQGAIAIPGLVEAHTHLDKTMMGMGWYQNTVGTDLRSMIDNERAARTADRHDPHQQSMRHALALAGNGVTHIRSHVDVDTQNGLGAMEGVLRTREALRDVVEIEIVAFPQSGLMVRRGTAELLDEAMAMGGDLVGGLDPCGIDHDPKGHLDTIFALAEKHGKGIDIHLHEAGELGAFSMELILERTRALGMKGRVAISHAFCLGMPDWNRTEALLAALADLDVPILTTGAPSSAVPAVKRVLGAGIRMGAGCDGVLDTWNPWNRPDMLDRARIVAQKNNLRSDADLALVLGICSTGGAAVMGVSGHGVEVGCNADLALVSGSTLAEAVATGGPVALTVKAGRITGRAGKPVMEAP</sequence>
<dbReference type="PANTHER" id="PTHR32027">
    <property type="entry name" value="CYTOSINE DEAMINASE"/>
    <property type="match status" value="1"/>
</dbReference>
<accession>A0A1I2FUP1</accession>
<reference evidence="2 3" key="1">
    <citation type="submission" date="2016-10" db="EMBL/GenBank/DDBJ databases">
        <authorList>
            <person name="de Groot N.N."/>
        </authorList>
    </citation>
    <scope>NUCLEOTIDE SEQUENCE [LARGE SCALE GENOMIC DNA]</scope>
    <source>
        <strain evidence="2 3">DSM 11443</strain>
    </source>
</reference>
<dbReference type="InterPro" id="IPR011059">
    <property type="entry name" value="Metal-dep_hydrolase_composite"/>
</dbReference>
<evidence type="ECO:0000313" key="3">
    <source>
        <dbReference type="Proteomes" id="UP000198977"/>
    </source>
</evidence>
<dbReference type="OrthoDB" id="9815027at2"/>
<name>A0A1I2FUP1_9RHOB</name>